<dbReference type="Proteomes" id="UP000242381">
    <property type="component" value="Unassembled WGS sequence"/>
</dbReference>
<accession>A0A1X0S7J0</accession>
<dbReference type="EMBL" id="KV921297">
    <property type="protein sequence ID" value="ORE20270.1"/>
    <property type="molecule type" value="Genomic_DNA"/>
</dbReference>
<dbReference type="AlphaFoldDB" id="A0A1X0S7J0"/>
<reference evidence="1 2" key="1">
    <citation type="journal article" date="2016" name="Proc. Natl. Acad. Sci. U.S.A.">
        <title>Lipid metabolic changes in an early divergent fungus govern the establishment of a mutualistic symbiosis with endobacteria.</title>
        <authorList>
            <person name="Lastovetsky O.A."/>
            <person name="Gaspar M.L."/>
            <person name="Mondo S.J."/>
            <person name="LaButti K.M."/>
            <person name="Sandor L."/>
            <person name="Grigoriev I.V."/>
            <person name="Henry S.A."/>
            <person name="Pawlowska T.E."/>
        </authorList>
    </citation>
    <scope>NUCLEOTIDE SEQUENCE [LARGE SCALE GENOMIC DNA]</scope>
    <source>
        <strain evidence="1 2">ATCC 11559</strain>
    </source>
</reference>
<name>A0A1X0S7J0_RHIZD</name>
<feature type="non-terminal residue" evidence="1">
    <location>
        <position position="1"/>
    </location>
</feature>
<proteinExistence type="predicted"/>
<gene>
    <name evidence="1" type="ORF">BCV71DRAFT_176126</name>
</gene>
<protein>
    <submittedName>
        <fullName evidence="1">Uncharacterized protein</fullName>
    </submittedName>
</protein>
<evidence type="ECO:0000313" key="2">
    <source>
        <dbReference type="Proteomes" id="UP000242381"/>
    </source>
</evidence>
<evidence type="ECO:0000313" key="1">
    <source>
        <dbReference type="EMBL" id="ORE20270.1"/>
    </source>
</evidence>
<sequence length="65" mass="7765">IKIGDKVLMVKHNRKNKLEPNYRDKFYTVLVKKSNNAYILANEKDIRLKRAVNGSHIRKYYARQC</sequence>
<organism evidence="1 2">
    <name type="scientific">Rhizopus microsporus</name>
    <dbReference type="NCBI Taxonomy" id="58291"/>
    <lineage>
        <taxon>Eukaryota</taxon>
        <taxon>Fungi</taxon>
        <taxon>Fungi incertae sedis</taxon>
        <taxon>Mucoromycota</taxon>
        <taxon>Mucoromycotina</taxon>
        <taxon>Mucoromycetes</taxon>
        <taxon>Mucorales</taxon>
        <taxon>Mucorineae</taxon>
        <taxon>Rhizopodaceae</taxon>
        <taxon>Rhizopus</taxon>
    </lineage>
</organism>